<keyword evidence="8" id="KW-0934">Plastid</keyword>
<evidence type="ECO:0000256" key="2">
    <source>
        <dbReference type="ARBA" id="ARBA00022692"/>
    </source>
</evidence>
<feature type="transmembrane region" description="Helical" evidence="6">
    <location>
        <begin position="233"/>
        <end position="250"/>
    </location>
</feature>
<dbReference type="GO" id="GO:0005886">
    <property type="term" value="C:plasma membrane"/>
    <property type="evidence" value="ECO:0007669"/>
    <property type="project" value="TreeGrafter"/>
</dbReference>
<comment type="similarity">
    <text evidence="6">Belongs to the CcmF/CycK/Ccl1/NrfE/CcsA family.</text>
</comment>
<name>A0A1B2IJJ2_GNEGN</name>
<keyword evidence="5 6" id="KW-0472">Membrane</keyword>
<dbReference type="HAMAP" id="MF_01391">
    <property type="entry name" value="CytC_CcsA"/>
    <property type="match status" value="1"/>
</dbReference>
<feature type="transmembrane region" description="Helical" evidence="6">
    <location>
        <begin position="98"/>
        <end position="117"/>
    </location>
</feature>
<protein>
    <recommendedName>
        <fullName evidence="6">Cytochrome c biogenesis protein CcsA</fullName>
    </recommendedName>
</protein>
<feature type="transmembrane region" description="Helical" evidence="6">
    <location>
        <begin position="262"/>
        <end position="290"/>
    </location>
</feature>
<dbReference type="AlphaFoldDB" id="A0A1B2IJJ2"/>
<feature type="transmembrane region" description="Helical" evidence="6">
    <location>
        <begin position="12"/>
        <end position="31"/>
    </location>
</feature>
<evidence type="ECO:0000256" key="4">
    <source>
        <dbReference type="ARBA" id="ARBA00022989"/>
    </source>
</evidence>
<dbReference type="InterPro" id="IPR045062">
    <property type="entry name" value="Cyt_c_biogenesis_CcsA/CcmC"/>
</dbReference>
<keyword evidence="3 6" id="KW-0201">Cytochrome c-type biogenesis</keyword>
<dbReference type="InterPro" id="IPR017562">
    <property type="entry name" value="Cyt_c_biogenesis_CcsA"/>
</dbReference>
<geneLocation type="plastid" evidence="8"/>
<evidence type="ECO:0000313" key="8">
    <source>
        <dbReference type="EMBL" id="ANZ53530.1"/>
    </source>
</evidence>
<feature type="transmembrane region" description="Helical" evidence="6">
    <location>
        <begin position="195"/>
        <end position="218"/>
    </location>
</feature>
<sequence>MILISLEHILVQIYFAFFLIITLVFGATLVYPVTKIGNSVKRGVLIVFLCITTNLIIRWFYSRHLPLSNLYESLIFLSWNFCFINVFTQFLSPNMRWIGMITAPSALFTHGFATLVLPIDMQQSQKLIPALQSHWLIMHVTIIFLGYVTLLCGSLSSIGLLAMNSKDTTVLKKTQIVFLLENWRKTQIIQQMDNLSFYSIVFGFTFLTLGILSGAVWANDAWGRYWSWDPKETWALITWLIFANYIHIRLNQGWRGQKPALVASLGLFFVWICFFGINLCGIGVHTYGWFF</sequence>
<keyword evidence="2 6" id="KW-0812">Transmembrane</keyword>
<organism evidence="8">
    <name type="scientific">Gnetum gnemon</name>
    <name type="common">Spanish joint-fir</name>
    <name type="synonym">Gnetum acutatum</name>
    <dbReference type="NCBI Taxonomy" id="3382"/>
    <lineage>
        <taxon>Eukaryota</taxon>
        <taxon>Viridiplantae</taxon>
        <taxon>Streptophyta</taxon>
        <taxon>Embryophyta</taxon>
        <taxon>Tracheophyta</taxon>
        <taxon>Spermatophyta</taxon>
        <taxon>Gnetopsida</taxon>
        <taxon>Gnetidae</taxon>
        <taxon>Gnetales</taxon>
        <taxon>Gnetaceae</taxon>
        <taxon>Gnetum</taxon>
    </lineage>
</organism>
<dbReference type="EMBL" id="KX385188">
    <property type="protein sequence ID" value="ANZ53530.1"/>
    <property type="molecule type" value="Genomic_DNA"/>
</dbReference>
<dbReference type="GO" id="GO:0020037">
    <property type="term" value="F:heme binding"/>
    <property type="evidence" value="ECO:0007669"/>
    <property type="project" value="InterPro"/>
</dbReference>
<dbReference type="PANTHER" id="PTHR30071:SF1">
    <property type="entry name" value="CYTOCHROME B_B6 PROTEIN-RELATED"/>
    <property type="match status" value="1"/>
</dbReference>
<keyword evidence="4 6" id="KW-1133">Transmembrane helix</keyword>
<keyword evidence="6" id="KW-0793">Thylakoid</keyword>
<feature type="transmembrane region" description="Helical" evidence="6">
    <location>
        <begin position="137"/>
        <end position="163"/>
    </location>
</feature>
<comment type="subcellular location">
    <subcellularLocation>
        <location evidence="6">Cellular thylakoid membrane</location>
        <topology evidence="6">Multi-pass membrane protein</topology>
    </subcellularLocation>
    <subcellularLocation>
        <location evidence="1">Membrane</location>
        <topology evidence="1">Multi-pass membrane protein</topology>
    </subcellularLocation>
</comment>
<feature type="transmembrane region" description="Helical" evidence="6">
    <location>
        <begin position="43"/>
        <end position="61"/>
    </location>
</feature>
<feature type="transmembrane region" description="Helical" evidence="6">
    <location>
        <begin position="73"/>
        <end position="91"/>
    </location>
</feature>
<evidence type="ECO:0000256" key="3">
    <source>
        <dbReference type="ARBA" id="ARBA00022748"/>
    </source>
</evidence>
<evidence type="ECO:0000259" key="7">
    <source>
        <dbReference type="Pfam" id="PF01578"/>
    </source>
</evidence>
<comment type="subunit">
    <text evidence="6">May interact with Ccs1.</text>
</comment>
<dbReference type="Pfam" id="PF01578">
    <property type="entry name" value="Cytochrom_C_asm"/>
    <property type="match status" value="1"/>
</dbReference>
<dbReference type="PANTHER" id="PTHR30071">
    <property type="entry name" value="HEME EXPORTER PROTEIN C"/>
    <property type="match status" value="1"/>
</dbReference>
<proteinExistence type="inferred from homology"/>
<reference evidence="8" key="1">
    <citation type="journal article" date="2016" name="Plant Syst. Evol.">
        <title>Resolving phylogenetic relationships and species delimitations in closely related gymnosperms using high-throughput NGS, Sanger sequencing and morphology.</title>
        <authorList>
            <person name="Hou C."/>
            <person name="Niklas W."/>
            <person name="Strijk J.S."/>
            <person name="Catarina R."/>
        </authorList>
    </citation>
    <scope>NUCLEOTIDE SEQUENCE</scope>
</reference>
<dbReference type="GO" id="GO:0042651">
    <property type="term" value="C:thylakoid membrane"/>
    <property type="evidence" value="ECO:0007669"/>
    <property type="project" value="UniProtKB-UniRule"/>
</dbReference>
<gene>
    <name evidence="6 8" type="primary">ccsA</name>
</gene>
<evidence type="ECO:0000256" key="1">
    <source>
        <dbReference type="ARBA" id="ARBA00004141"/>
    </source>
</evidence>
<evidence type="ECO:0000256" key="5">
    <source>
        <dbReference type="ARBA" id="ARBA00023136"/>
    </source>
</evidence>
<evidence type="ECO:0000256" key="6">
    <source>
        <dbReference type="HAMAP-Rule" id="MF_01391"/>
    </source>
</evidence>
<dbReference type="InterPro" id="IPR002541">
    <property type="entry name" value="Cyt_c_assembly"/>
</dbReference>
<dbReference type="NCBIfam" id="TIGR03144">
    <property type="entry name" value="cytochr_II_ccsB"/>
    <property type="match status" value="1"/>
</dbReference>
<feature type="domain" description="Cytochrome c assembly protein" evidence="7">
    <location>
        <begin position="67"/>
        <end position="285"/>
    </location>
</feature>
<dbReference type="GO" id="GO:0017004">
    <property type="term" value="P:cytochrome complex assembly"/>
    <property type="evidence" value="ECO:0007669"/>
    <property type="project" value="UniProtKB-UniRule"/>
</dbReference>
<comment type="function">
    <text evidence="6">Required during biogenesis of c-type cytochromes (cytochrome c6 and cytochrome f) at the step of heme attachment.</text>
</comment>
<accession>A0A1B2IJJ2</accession>